<keyword evidence="3" id="KW-1185">Reference proteome</keyword>
<accession>A0A3N0Z4Z9</accession>
<sequence length="101" mass="10573">MCGMEMGRLHAEISDSPSESSSSSSASFSRTSAGRVIAIAGDGSSIIISNPVEPRSAIMIQLGQTAPVQVLAGQRACCGSDQLVEREGRAGRLLVAYRMQM</sequence>
<gene>
    <name evidence="2" type="ORF">DPX16_7011</name>
</gene>
<proteinExistence type="predicted"/>
<feature type="region of interest" description="Disordered" evidence="1">
    <location>
        <begin position="1"/>
        <end position="29"/>
    </location>
</feature>
<feature type="compositionally biased region" description="Low complexity" evidence="1">
    <location>
        <begin position="14"/>
        <end position="29"/>
    </location>
</feature>
<dbReference type="EMBL" id="RJVU01010503">
    <property type="protein sequence ID" value="ROL53411.1"/>
    <property type="molecule type" value="Genomic_DNA"/>
</dbReference>
<dbReference type="AlphaFoldDB" id="A0A3N0Z4Z9"/>
<protein>
    <submittedName>
        <fullName evidence="2">Uncharacterized protein</fullName>
    </submittedName>
</protein>
<evidence type="ECO:0000313" key="3">
    <source>
        <dbReference type="Proteomes" id="UP000281406"/>
    </source>
</evidence>
<name>A0A3N0Z4Z9_ANAGA</name>
<dbReference type="Proteomes" id="UP000281406">
    <property type="component" value="Unassembled WGS sequence"/>
</dbReference>
<evidence type="ECO:0000256" key="1">
    <source>
        <dbReference type="SAM" id="MobiDB-lite"/>
    </source>
</evidence>
<reference evidence="2 3" key="1">
    <citation type="submission" date="2018-10" db="EMBL/GenBank/DDBJ databases">
        <title>Genome assembly for a Yunnan-Guizhou Plateau 3E fish, Anabarilius grahami (Regan), and its evolutionary and genetic applications.</title>
        <authorList>
            <person name="Jiang W."/>
        </authorList>
    </citation>
    <scope>NUCLEOTIDE SEQUENCE [LARGE SCALE GENOMIC DNA]</scope>
    <source>
        <strain evidence="2">AG-KIZ</strain>
        <tissue evidence="2">Muscle</tissue>
    </source>
</reference>
<comment type="caution">
    <text evidence="2">The sequence shown here is derived from an EMBL/GenBank/DDBJ whole genome shotgun (WGS) entry which is preliminary data.</text>
</comment>
<evidence type="ECO:0000313" key="2">
    <source>
        <dbReference type="EMBL" id="ROL53411.1"/>
    </source>
</evidence>
<organism evidence="2 3">
    <name type="scientific">Anabarilius grahami</name>
    <name type="common">Kanglang fish</name>
    <name type="synonym">Barilius grahami</name>
    <dbReference type="NCBI Taxonomy" id="495550"/>
    <lineage>
        <taxon>Eukaryota</taxon>
        <taxon>Metazoa</taxon>
        <taxon>Chordata</taxon>
        <taxon>Craniata</taxon>
        <taxon>Vertebrata</taxon>
        <taxon>Euteleostomi</taxon>
        <taxon>Actinopterygii</taxon>
        <taxon>Neopterygii</taxon>
        <taxon>Teleostei</taxon>
        <taxon>Ostariophysi</taxon>
        <taxon>Cypriniformes</taxon>
        <taxon>Xenocyprididae</taxon>
        <taxon>Xenocypridinae</taxon>
        <taxon>Xenocypridinae incertae sedis</taxon>
        <taxon>Anabarilius</taxon>
    </lineage>
</organism>